<keyword evidence="3" id="KW-1185">Reference proteome</keyword>
<dbReference type="OrthoDB" id="6255145at2759"/>
<sequence length="217" mass="25209">MAKIEAPILESRPLLYCRYIDDCFVICSTQNEMDRFFEIMNQQSEHIKLTRETPTQDWLPFLNVHIQISRGNLRTKWYRKPSNKNIIVHCSSAHPARTKRAIIGNMFKTAVRVCSGSEEKRESLGLATAIAVSNGYVPRRPQGWQRRYQTRRGNTNIQNKVQFCMPFISDEVSRATRLCLRRAGLEDLVTIVELPPKNLRNQLVRNRIYDRLCTTPG</sequence>
<name>A0A016UGN5_9BILA</name>
<proteinExistence type="predicted"/>
<feature type="domain" description="Helix-turn-helix" evidence="1">
    <location>
        <begin position="87"/>
        <end position="138"/>
    </location>
</feature>
<evidence type="ECO:0000313" key="2">
    <source>
        <dbReference type="EMBL" id="EYC14340.1"/>
    </source>
</evidence>
<dbReference type="InterPro" id="IPR058912">
    <property type="entry name" value="HTH_animal"/>
</dbReference>
<dbReference type="EMBL" id="JARK01001377">
    <property type="protein sequence ID" value="EYC14340.1"/>
    <property type="molecule type" value="Genomic_DNA"/>
</dbReference>
<dbReference type="AlphaFoldDB" id="A0A016UGN5"/>
<comment type="caution">
    <text evidence="2">The sequence shown here is derived from an EMBL/GenBank/DDBJ whole genome shotgun (WGS) entry which is preliminary data.</text>
</comment>
<dbReference type="STRING" id="53326.A0A016UGN5"/>
<evidence type="ECO:0000313" key="3">
    <source>
        <dbReference type="Proteomes" id="UP000024635"/>
    </source>
</evidence>
<dbReference type="PANTHER" id="PTHR21301">
    <property type="entry name" value="REVERSE TRANSCRIPTASE"/>
    <property type="match status" value="1"/>
</dbReference>
<accession>A0A016UGN5</accession>
<evidence type="ECO:0000259" key="1">
    <source>
        <dbReference type="Pfam" id="PF26215"/>
    </source>
</evidence>
<organism evidence="2 3">
    <name type="scientific">Ancylostoma ceylanicum</name>
    <dbReference type="NCBI Taxonomy" id="53326"/>
    <lineage>
        <taxon>Eukaryota</taxon>
        <taxon>Metazoa</taxon>
        <taxon>Ecdysozoa</taxon>
        <taxon>Nematoda</taxon>
        <taxon>Chromadorea</taxon>
        <taxon>Rhabditida</taxon>
        <taxon>Rhabditina</taxon>
        <taxon>Rhabditomorpha</taxon>
        <taxon>Strongyloidea</taxon>
        <taxon>Ancylostomatidae</taxon>
        <taxon>Ancylostomatinae</taxon>
        <taxon>Ancylostoma</taxon>
    </lineage>
</organism>
<dbReference type="Proteomes" id="UP000024635">
    <property type="component" value="Unassembled WGS sequence"/>
</dbReference>
<protein>
    <recommendedName>
        <fullName evidence="1">Helix-turn-helix domain-containing protein</fullName>
    </recommendedName>
</protein>
<reference evidence="3" key="1">
    <citation type="journal article" date="2015" name="Nat. Genet.">
        <title>The genome and transcriptome of the zoonotic hookworm Ancylostoma ceylanicum identify infection-specific gene families.</title>
        <authorList>
            <person name="Schwarz E.M."/>
            <person name="Hu Y."/>
            <person name="Antoshechkin I."/>
            <person name="Miller M.M."/>
            <person name="Sternberg P.W."/>
            <person name="Aroian R.V."/>
        </authorList>
    </citation>
    <scope>NUCLEOTIDE SEQUENCE</scope>
    <source>
        <strain evidence="3">HY135</strain>
    </source>
</reference>
<dbReference type="Pfam" id="PF26215">
    <property type="entry name" value="HTH_animal"/>
    <property type="match status" value="1"/>
</dbReference>
<gene>
    <name evidence="2" type="primary">Acey_s0041.g481</name>
    <name evidence="2" type="ORF">Y032_0041g481</name>
</gene>
<dbReference type="PANTHER" id="PTHR21301:SF10">
    <property type="entry name" value="REVERSE TRANSCRIPTASE DOMAIN-CONTAINING PROTEIN"/>
    <property type="match status" value="1"/>
</dbReference>